<gene>
    <name evidence="5" type="ORF">A2995_01260</name>
</gene>
<dbReference type="InterPro" id="IPR005311">
    <property type="entry name" value="PBP_dimer"/>
</dbReference>
<proteinExistence type="predicted"/>
<evidence type="ECO:0008006" key="7">
    <source>
        <dbReference type="Google" id="ProtNLM"/>
    </source>
</evidence>
<name>A0A1F6WZZ6_9BACT</name>
<dbReference type="Gene3D" id="3.30.450.330">
    <property type="match status" value="1"/>
</dbReference>
<dbReference type="GO" id="GO:0005886">
    <property type="term" value="C:plasma membrane"/>
    <property type="evidence" value="ECO:0007669"/>
    <property type="project" value="TreeGrafter"/>
</dbReference>
<accession>A0A1F6WZZ6</accession>
<evidence type="ECO:0000313" key="6">
    <source>
        <dbReference type="Proteomes" id="UP000185809"/>
    </source>
</evidence>
<protein>
    <recommendedName>
        <fullName evidence="7">Penicillin-binding protein transpeptidase domain-containing protein</fullName>
    </recommendedName>
</protein>
<feature type="domain" description="Penicillin-binding protein transpeptidase" evidence="3">
    <location>
        <begin position="246"/>
        <end position="549"/>
    </location>
</feature>
<evidence type="ECO:0000256" key="1">
    <source>
        <dbReference type="ARBA" id="ARBA00004370"/>
    </source>
</evidence>
<keyword evidence="2" id="KW-0472">Membrane</keyword>
<feature type="domain" description="Penicillin-binding protein dimerisation" evidence="4">
    <location>
        <begin position="48"/>
        <end position="179"/>
    </location>
</feature>
<reference evidence="5 6" key="1">
    <citation type="journal article" date="2016" name="Nat. Commun.">
        <title>Thousands of microbial genomes shed light on interconnected biogeochemical processes in an aquifer system.</title>
        <authorList>
            <person name="Anantharaman K."/>
            <person name="Brown C.T."/>
            <person name="Hug L.A."/>
            <person name="Sharon I."/>
            <person name="Castelle C.J."/>
            <person name="Probst A.J."/>
            <person name="Thomas B.C."/>
            <person name="Singh A."/>
            <person name="Wilkins M.J."/>
            <person name="Karaoz U."/>
            <person name="Brodie E.L."/>
            <person name="Williams K.H."/>
            <person name="Hubbard S.S."/>
            <person name="Banfield J.F."/>
        </authorList>
    </citation>
    <scope>NUCLEOTIDE SEQUENCE [LARGE SCALE GENOMIC DNA]</scope>
</reference>
<dbReference type="InterPro" id="IPR036138">
    <property type="entry name" value="PBP_dimer_sf"/>
</dbReference>
<evidence type="ECO:0000259" key="3">
    <source>
        <dbReference type="Pfam" id="PF00905"/>
    </source>
</evidence>
<dbReference type="AlphaFoldDB" id="A0A1F6WZZ6"/>
<evidence type="ECO:0000256" key="2">
    <source>
        <dbReference type="ARBA" id="ARBA00023136"/>
    </source>
</evidence>
<sequence>MRVLTIIILVFALLLITKLFFVQVLHGSSYKEQADKQYVTPSSNIFKRGSIFLKDKSGDLITGAGTISGFKVAINPGKINNIEDTYNSIVEIIPIDHESFLVKAEKKDDPYEEIANKIHKKEADLLRKLNLPGVDIHKERWRFYPGGNLASHVLGLIAFKENDLIGHYGIERYYEDVLSQEEDDLYINFFAEVFSNIGKTVNRLVDKEDQRKGDVITSIEPTVQVFLEDKLKAIMDDWRADSTGGIIINPQTGEIYAMAAFPNFDLNDFSKVDDPSLFSNPIVENVFELGSIIKPLVMAAGLDTGAITSETTYYDGGKIVVENKTIHNFDKKGRGTVNMQEVLNQSLNTGMVFVMQQVGKDKLKEYLISYGIGEKTGIDLPNETSGLISNLESKREIEYATVAFGQGIAITPIEAVRAFSILANGGTKITPHLVKEIKYEKGGGKEIKYPPSDEQIIKKDTSKEITRMLVEIVDTALFNGKEKMEHYSIAAKTGTAQIANKSGGGYYEDRYLHSFFGYFPAYDPDFLVLLYAIDPKGVRYSSQTLAPPFMETAKFLLNYYEIPPDR</sequence>
<dbReference type="SUPFAM" id="SSF56601">
    <property type="entry name" value="beta-lactamase/transpeptidase-like"/>
    <property type="match status" value="1"/>
</dbReference>
<comment type="caution">
    <text evidence="5">The sequence shown here is derived from an EMBL/GenBank/DDBJ whole genome shotgun (WGS) entry which is preliminary data.</text>
</comment>
<dbReference type="SUPFAM" id="SSF56519">
    <property type="entry name" value="Penicillin binding protein dimerisation domain"/>
    <property type="match status" value="1"/>
</dbReference>
<evidence type="ECO:0000259" key="4">
    <source>
        <dbReference type="Pfam" id="PF03717"/>
    </source>
</evidence>
<dbReference type="Proteomes" id="UP000185809">
    <property type="component" value="Unassembled WGS sequence"/>
</dbReference>
<comment type="subcellular location">
    <subcellularLocation>
        <location evidence="1">Membrane</location>
    </subcellularLocation>
</comment>
<evidence type="ECO:0000313" key="5">
    <source>
        <dbReference type="EMBL" id="OGI87476.1"/>
    </source>
</evidence>
<dbReference type="EMBL" id="MFUP01000012">
    <property type="protein sequence ID" value="OGI87476.1"/>
    <property type="molecule type" value="Genomic_DNA"/>
</dbReference>
<dbReference type="GO" id="GO:0071555">
    <property type="term" value="P:cell wall organization"/>
    <property type="evidence" value="ECO:0007669"/>
    <property type="project" value="TreeGrafter"/>
</dbReference>
<dbReference type="Gene3D" id="3.40.710.10">
    <property type="entry name" value="DD-peptidase/beta-lactamase superfamily"/>
    <property type="match status" value="1"/>
</dbReference>
<organism evidence="5 6">
    <name type="scientific">Candidatus Nomurabacteria bacterium RIFCSPLOWO2_01_FULL_33_24</name>
    <dbReference type="NCBI Taxonomy" id="1801765"/>
    <lineage>
        <taxon>Bacteria</taxon>
        <taxon>Candidatus Nomuraibacteriota</taxon>
    </lineage>
</organism>
<dbReference type="PANTHER" id="PTHR30627">
    <property type="entry name" value="PEPTIDOGLYCAN D,D-TRANSPEPTIDASE"/>
    <property type="match status" value="1"/>
</dbReference>
<dbReference type="Pfam" id="PF00905">
    <property type="entry name" value="Transpeptidase"/>
    <property type="match status" value="1"/>
</dbReference>
<dbReference type="GO" id="GO:0008658">
    <property type="term" value="F:penicillin binding"/>
    <property type="evidence" value="ECO:0007669"/>
    <property type="project" value="InterPro"/>
</dbReference>
<dbReference type="Gene3D" id="3.90.1310.10">
    <property type="entry name" value="Penicillin-binding protein 2a (Domain 2)"/>
    <property type="match status" value="1"/>
</dbReference>
<dbReference type="InterPro" id="IPR012338">
    <property type="entry name" value="Beta-lactam/transpept-like"/>
</dbReference>
<dbReference type="PANTHER" id="PTHR30627:SF1">
    <property type="entry name" value="PEPTIDOGLYCAN D,D-TRANSPEPTIDASE FTSI"/>
    <property type="match status" value="1"/>
</dbReference>
<dbReference type="Pfam" id="PF03717">
    <property type="entry name" value="PBP_dimer"/>
    <property type="match status" value="1"/>
</dbReference>
<dbReference type="InterPro" id="IPR050515">
    <property type="entry name" value="Beta-lactam/transpept"/>
</dbReference>
<dbReference type="InterPro" id="IPR001460">
    <property type="entry name" value="PCN-bd_Tpept"/>
</dbReference>